<dbReference type="GO" id="GO:0106008">
    <property type="term" value="F:2-oxoglutaramate amidase activity"/>
    <property type="evidence" value="ECO:0007669"/>
    <property type="project" value="TreeGrafter"/>
</dbReference>
<dbReference type="PROSITE" id="PS50263">
    <property type="entry name" value="CN_HYDROLASE"/>
    <property type="match status" value="1"/>
</dbReference>
<evidence type="ECO:0000256" key="4">
    <source>
        <dbReference type="ARBA" id="ARBA00052904"/>
    </source>
</evidence>
<dbReference type="EMBL" id="FLTS01000001">
    <property type="protein sequence ID" value="SBV35933.1"/>
    <property type="molecule type" value="Genomic_DNA"/>
</dbReference>
<evidence type="ECO:0000313" key="7">
    <source>
        <dbReference type="EMBL" id="SBV35933.1"/>
    </source>
</evidence>
<dbReference type="AlphaFoldDB" id="A0A1Y5Q113"/>
<dbReference type="NCBIfam" id="NF007757">
    <property type="entry name" value="PRK10438.1"/>
    <property type="match status" value="1"/>
</dbReference>
<dbReference type="CDD" id="cd07575">
    <property type="entry name" value="Xc-1258_like"/>
    <property type="match status" value="1"/>
</dbReference>
<dbReference type="Gene3D" id="3.60.110.10">
    <property type="entry name" value="Carbon-nitrogen hydrolase"/>
    <property type="match status" value="1"/>
</dbReference>
<proteinExistence type="inferred from homology"/>
<dbReference type="FunFam" id="3.60.110.10:FF:000004">
    <property type="entry name" value="Carbon-nitrogen hydrolase"/>
    <property type="match status" value="1"/>
</dbReference>
<reference evidence="7" key="1">
    <citation type="submission" date="2016-03" db="EMBL/GenBank/DDBJ databases">
        <authorList>
            <person name="Ploux O."/>
        </authorList>
    </citation>
    <scope>NUCLEOTIDE SEQUENCE</scope>
    <source>
        <strain evidence="7">UC10</strain>
    </source>
</reference>
<protein>
    <recommendedName>
        <fullName evidence="5">Omega-amidase YafV</fullName>
        <ecNumber evidence="3">3.5.1.3</ecNumber>
    </recommendedName>
</protein>
<comment type="similarity">
    <text evidence="1">Belongs to the carbon-nitrogen hydrolase superfamily. NIT1/NIT2 family.</text>
</comment>
<dbReference type="SUPFAM" id="SSF56317">
    <property type="entry name" value="Carbon-nitrogen hydrolase"/>
    <property type="match status" value="1"/>
</dbReference>
<dbReference type="Pfam" id="PF00795">
    <property type="entry name" value="CN_hydrolase"/>
    <property type="match status" value="1"/>
</dbReference>
<dbReference type="InterPro" id="IPR052737">
    <property type="entry name" value="Omega-amidase_YafV"/>
</dbReference>
<organism evidence="7">
    <name type="scientific">uncultured Stenotrophomonas sp</name>
    <dbReference type="NCBI Taxonomy" id="165438"/>
    <lineage>
        <taxon>Bacteria</taxon>
        <taxon>Pseudomonadati</taxon>
        <taxon>Pseudomonadota</taxon>
        <taxon>Gammaproteobacteria</taxon>
        <taxon>Lysobacterales</taxon>
        <taxon>Lysobacteraceae</taxon>
        <taxon>Stenotrophomonas</taxon>
        <taxon>environmental samples</taxon>
    </lineage>
</organism>
<name>A0A1Y5Q113_9GAMM</name>
<sequence length="270" mass="30191">MQDLRISLVQGDTRWHDPAGNREHYAALLAPLAGVTDLVILPETFTSGFSNDAIDKAEDMDGPTVAWLREQARVLGAAVTGSVQLRVGDAVFNRLLWATADGALRHYDKRHLFRYAGEHKRYAAGRERLCVEWKGWRINPQVCYDLRFPVFCRNRFDVERAGKMDFDLQIFVANWPSTRAYAWRTLARARAIENLCYVAVVNRVGTDGNGLHYAGDSAVIDFLGQPQVEVREREQVVTTTISAAALAAHRERFPAMLDADAFDLAGPEAG</sequence>
<evidence type="ECO:0000259" key="6">
    <source>
        <dbReference type="PROSITE" id="PS50263"/>
    </source>
</evidence>
<evidence type="ECO:0000256" key="1">
    <source>
        <dbReference type="ARBA" id="ARBA00010613"/>
    </source>
</evidence>
<comment type="catalytic activity">
    <reaction evidence="4">
        <text>a monoamide of a dicarboxylate + H2O = a dicarboxylate + NH4(+)</text>
        <dbReference type="Rhea" id="RHEA:11716"/>
        <dbReference type="ChEBI" id="CHEBI:15377"/>
        <dbReference type="ChEBI" id="CHEBI:28938"/>
        <dbReference type="ChEBI" id="CHEBI:28965"/>
        <dbReference type="ChEBI" id="CHEBI:77450"/>
        <dbReference type="EC" id="3.5.1.3"/>
    </reaction>
</comment>
<dbReference type="PANTHER" id="PTHR47799:SF1">
    <property type="entry name" value="OMEGA-AMIDASE YAFV"/>
    <property type="match status" value="1"/>
</dbReference>
<dbReference type="PANTHER" id="PTHR47799">
    <property type="entry name" value="OMEGA-AMIDASE YAFV"/>
    <property type="match status" value="1"/>
</dbReference>
<accession>A0A1Y5Q113</accession>
<dbReference type="InterPro" id="IPR003010">
    <property type="entry name" value="C-N_Hydrolase"/>
</dbReference>
<dbReference type="GO" id="GO:0050152">
    <property type="term" value="F:omega-amidase activity"/>
    <property type="evidence" value="ECO:0007669"/>
    <property type="project" value="UniProtKB-EC"/>
</dbReference>
<dbReference type="InterPro" id="IPR036526">
    <property type="entry name" value="C-N_Hydrolase_sf"/>
</dbReference>
<feature type="domain" description="CN hydrolase" evidence="6">
    <location>
        <begin position="4"/>
        <end position="243"/>
    </location>
</feature>
<dbReference type="EC" id="3.5.1.3" evidence="3"/>
<evidence type="ECO:0000256" key="3">
    <source>
        <dbReference type="ARBA" id="ARBA00039118"/>
    </source>
</evidence>
<evidence type="ECO:0000256" key="5">
    <source>
        <dbReference type="ARBA" id="ARBA00072139"/>
    </source>
</evidence>
<gene>
    <name evidence="7" type="primary">yafV</name>
    <name evidence="7" type="ORF">STPYR_10863</name>
</gene>
<evidence type="ECO:0000256" key="2">
    <source>
        <dbReference type="ARBA" id="ARBA00022801"/>
    </source>
</evidence>
<keyword evidence="2 7" id="KW-0378">Hydrolase</keyword>